<organism evidence="1 2">
    <name type="scientific">Mucilaginibacter gossypii</name>
    <dbReference type="NCBI Taxonomy" id="551996"/>
    <lineage>
        <taxon>Bacteria</taxon>
        <taxon>Pseudomonadati</taxon>
        <taxon>Bacteroidota</taxon>
        <taxon>Sphingobacteriia</taxon>
        <taxon>Sphingobacteriales</taxon>
        <taxon>Sphingobacteriaceae</taxon>
        <taxon>Mucilaginibacter</taxon>
    </lineage>
</organism>
<keyword evidence="2" id="KW-1185">Reference proteome</keyword>
<gene>
    <name evidence="1" type="ORF">SAMN05192573_101435</name>
</gene>
<evidence type="ECO:0000313" key="2">
    <source>
        <dbReference type="Proteomes" id="UP000199705"/>
    </source>
</evidence>
<dbReference type="STRING" id="551996.SAMN05192573_101435"/>
<evidence type="ECO:0000313" key="1">
    <source>
        <dbReference type="EMBL" id="SDF80762.1"/>
    </source>
</evidence>
<name>A0A1G7P378_9SPHI</name>
<protein>
    <recommendedName>
        <fullName evidence="3">Antibiotic biosynthesis monooxygenase</fullName>
    </recommendedName>
</protein>
<sequence length="104" mass="12317">MKQIFIDQFIVPATAQHEFKGRMKVNRDFIKKLDGFIEDRAFERDDDQGNLICITTAIWQNEDVLQKAKEAVQQLYQQQGFDMKAMLQRLNVSMERNTYREIAD</sequence>
<reference evidence="2" key="1">
    <citation type="submission" date="2016-10" db="EMBL/GenBank/DDBJ databases">
        <authorList>
            <person name="Varghese N."/>
            <person name="Submissions S."/>
        </authorList>
    </citation>
    <scope>NUCLEOTIDE SEQUENCE [LARGE SCALE GENOMIC DNA]</scope>
    <source>
        <strain evidence="2">Gh-67</strain>
    </source>
</reference>
<accession>A0A1G7P378</accession>
<dbReference type="RefSeq" id="WP_091162659.1">
    <property type="nucleotide sequence ID" value="NZ_FNCG01000001.1"/>
</dbReference>
<dbReference type="InterPro" id="IPR011008">
    <property type="entry name" value="Dimeric_a/b-barrel"/>
</dbReference>
<dbReference type="AlphaFoldDB" id="A0A1G7P378"/>
<dbReference type="SUPFAM" id="SSF54909">
    <property type="entry name" value="Dimeric alpha+beta barrel"/>
    <property type="match status" value="1"/>
</dbReference>
<dbReference type="Proteomes" id="UP000199705">
    <property type="component" value="Unassembled WGS sequence"/>
</dbReference>
<dbReference type="Gene3D" id="3.30.70.100">
    <property type="match status" value="1"/>
</dbReference>
<proteinExistence type="predicted"/>
<evidence type="ECO:0008006" key="3">
    <source>
        <dbReference type="Google" id="ProtNLM"/>
    </source>
</evidence>
<dbReference type="EMBL" id="FNCG01000001">
    <property type="protein sequence ID" value="SDF80762.1"/>
    <property type="molecule type" value="Genomic_DNA"/>
</dbReference>